<dbReference type="InterPro" id="IPR000182">
    <property type="entry name" value="GNAT_dom"/>
</dbReference>
<dbReference type="InterPro" id="IPR016181">
    <property type="entry name" value="Acyl_CoA_acyltransferase"/>
</dbReference>
<dbReference type="Pfam" id="PF13725">
    <property type="entry name" value="tRNA_bind_2"/>
    <property type="match status" value="1"/>
</dbReference>
<dbReference type="CDD" id="cd04301">
    <property type="entry name" value="NAT_SF"/>
    <property type="match status" value="1"/>
</dbReference>
<dbReference type="InterPro" id="IPR027417">
    <property type="entry name" value="P-loop_NTPase"/>
</dbReference>
<dbReference type="SUPFAM" id="SSF55729">
    <property type="entry name" value="Acyl-CoA N-acyltransferases (Nat)"/>
    <property type="match status" value="1"/>
</dbReference>
<keyword evidence="3" id="KW-0808">Transferase</keyword>
<proteinExistence type="inferred from homology"/>
<dbReference type="GO" id="GO:0008033">
    <property type="term" value="P:tRNA processing"/>
    <property type="evidence" value="ECO:0007669"/>
    <property type="project" value="UniProtKB-KW"/>
</dbReference>
<dbReference type="Gene3D" id="3.40.50.300">
    <property type="entry name" value="P-loop containing nucleotide triphosphate hydrolases"/>
    <property type="match status" value="1"/>
</dbReference>
<dbReference type="FunFam" id="3.40.50.300:FF:002218">
    <property type="entry name" value="tRNA(Met) cytidine acetyltransferase TmcA"/>
    <property type="match status" value="1"/>
</dbReference>
<feature type="non-terminal residue" evidence="15">
    <location>
        <position position="988"/>
    </location>
</feature>
<keyword evidence="8" id="KW-0012">Acyltransferase</keyword>
<dbReference type="PANTHER" id="PTHR10925">
    <property type="entry name" value="N-ACETYLTRANSFERASE 10"/>
    <property type="match status" value="1"/>
</dbReference>
<dbReference type="GO" id="GO:0005524">
    <property type="term" value="F:ATP binding"/>
    <property type="evidence" value="ECO:0007669"/>
    <property type="project" value="UniProtKB-KW"/>
</dbReference>
<feature type="domain" description="N-acetyltransferase" evidence="13">
    <location>
        <begin position="498"/>
        <end position="720"/>
    </location>
</feature>
<dbReference type="Pfam" id="PF13718">
    <property type="entry name" value="GNAT_acetyltr_2"/>
    <property type="match status" value="1"/>
</dbReference>
<dbReference type="Gene3D" id="3.40.630.30">
    <property type="match status" value="1"/>
</dbReference>
<feature type="domain" description="TmcA/NAT10 N-terminal" evidence="12">
    <location>
        <begin position="9"/>
        <end position="198"/>
    </location>
</feature>
<feature type="region of interest" description="Disordered" evidence="10">
    <location>
        <begin position="633"/>
        <end position="652"/>
    </location>
</feature>
<comment type="subcellular location">
    <subcellularLocation>
        <location evidence="1">Nucleus</location>
        <location evidence="1">Nucleolus</location>
    </subcellularLocation>
</comment>
<evidence type="ECO:0000256" key="5">
    <source>
        <dbReference type="ARBA" id="ARBA00022741"/>
    </source>
</evidence>
<dbReference type="GO" id="GO:1990883">
    <property type="term" value="F:18S rRNA cytidine N-acetyltransferase activity"/>
    <property type="evidence" value="ECO:0007669"/>
    <property type="project" value="TreeGrafter"/>
</dbReference>
<feature type="domain" description="Possible tRNA binding" evidence="14">
    <location>
        <begin position="727"/>
        <end position="943"/>
    </location>
</feature>
<dbReference type="GO" id="GO:0030686">
    <property type="term" value="C:90S preribosome"/>
    <property type="evidence" value="ECO:0007669"/>
    <property type="project" value="TreeGrafter"/>
</dbReference>
<dbReference type="InterPro" id="IPR013562">
    <property type="entry name" value="TmcA/NAT10_N"/>
</dbReference>
<name>A0A8J9VV28_9NEOP</name>
<organism evidence="15 16">
    <name type="scientific">Brenthis ino</name>
    <name type="common">lesser marbled fritillary</name>
    <dbReference type="NCBI Taxonomy" id="405034"/>
    <lineage>
        <taxon>Eukaryota</taxon>
        <taxon>Metazoa</taxon>
        <taxon>Ecdysozoa</taxon>
        <taxon>Arthropoda</taxon>
        <taxon>Hexapoda</taxon>
        <taxon>Insecta</taxon>
        <taxon>Pterygota</taxon>
        <taxon>Neoptera</taxon>
        <taxon>Endopterygota</taxon>
        <taxon>Lepidoptera</taxon>
        <taxon>Glossata</taxon>
        <taxon>Ditrysia</taxon>
        <taxon>Papilionoidea</taxon>
        <taxon>Nymphalidae</taxon>
        <taxon>Heliconiinae</taxon>
        <taxon>Argynnini</taxon>
        <taxon>Brenthis</taxon>
    </lineage>
</organism>
<accession>A0A8J9VV28</accession>
<evidence type="ECO:0000313" key="15">
    <source>
        <dbReference type="EMBL" id="CAH0719172.1"/>
    </source>
</evidence>
<dbReference type="OrthoDB" id="10067491at2759"/>
<dbReference type="GO" id="GO:0000049">
    <property type="term" value="F:tRNA binding"/>
    <property type="evidence" value="ECO:0007669"/>
    <property type="project" value="TreeGrafter"/>
</dbReference>
<dbReference type="AlphaFoldDB" id="A0A8J9VV28"/>
<evidence type="ECO:0000256" key="7">
    <source>
        <dbReference type="ARBA" id="ARBA00023242"/>
    </source>
</evidence>
<evidence type="ECO:0000256" key="1">
    <source>
        <dbReference type="ARBA" id="ARBA00004604"/>
    </source>
</evidence>
<dbReference type="InterPro" id="IPR032672">
    <property type="entry name" value="TmcA/NAT10/Kre33"/>
</dbReference>
<evidence type="ECO:0000256" key="6">
    <source>
        <dbReference type="ARBA" id="ARBA00022840"/>
    </source>
</evidence>
<dbReference type="Pfam" id="PF05127">
    <property type="entry name" value="NAT10_TcmA_helicase"/>
    <property type="match status" value="1"/>
</dbReference>
<feature type="compositionally biased region" description="Basic and acidic residues" evidence="10">
    <location>
        <begin position="640"/>
        <end position="649"/>
    </location>
</feature>
<dbReference type="PANTHER" id="PTHR10925:SF5">
    <property type="entry name" value="RNA CYTIDINE ACETYLTRANSFERASE"/>
    <property type="match status" value="1"/>
</dbReference>
<reference evidence="15" key="1">
    <citation type="submission" date="2021-12" db="EMBL/GenBank/DDBJ databases">
        <authorList>
            <person name="Martin H S."/>
        </authorList>
    </citation>
    <scope>NUCLEOTIDE SEQUENCE</scope>
</reference>
<evidence type="ECO:0000256" key="3">
    <source>
        <dbReference type="ARBA" id="ARBA00022679"/>
    </source>
</evidence>
<keyword evidence="2" id="KW-0698">rRNA processing</keyword>
<keyword evidence="4" id="KW-0819">tRNA processing</keyword>
<dbReference type="InterPro" id="IPR027992">
    <property type="entry name" value="tRNA_bind_dom"/>
</dbReference>
<gene>
    <name evidence="15" type="ORF">BINO364_LOCUS5552</name>
</gene>
<keyword evidence="7" id="KW-0539">Nucleus</keyword>
<evidence type="ECO:0000259" key="14">
    <source>
        <dbReference type="Pfam" id="PF13725"/>
    </source>
</evidence>
<keyword evidence="16" id="KW-1185">Reference proteome</keyword>
<dbReference type="HAMAP" id="MF_03211">
    <property type="entry name" value="RNA_acetyltr_Nat10"/>
    <property type="match status" value="1"/>
</dbReference>
<dbReference type="InterPro" id="IPR007807">
    <property type="entry name" value="TcmA/NAT10_helicase"/>
</dbReference>
<evidence type="ECO:0000256" key="2">
    <source>
        <dbReference type="ARBA" id="ARBA00022552"/>
    </source>
</evidence>
<evidence type="ECO:0000313" key="16">
    <source>
        <dbReference type="Proteomes" id="UP000838878"/>
    </source>
</evidence>
<evidence type="ECO:0000259" key="12">
    <source>
        <dbReference type="Pfam" id="PF08351"/>
    </source>
</evidence>
<evidence type="ECO:0000256" key="9">
    <source>
        <dbReference type="ARBA" id="ARBA00068357"/>
    </source>
</evidence>
<dbReference type="Proteomes" id="UP000838878">
    <property type="component" value="Chromosome 13"/>
</dbReference>
<evidence type="ECO:0000256" key="4">
    <source>
        <dbReference type="ARBA" id="ARBA00022694"/>
    </source>
</evidence>
<dbReference type="Gene3D" id="3.40.50.11040">
    <property type="match status" value="1"/>
</dbReference>
<dbReference type="EMBL" id="OV170233">
    <property type="protein sequence ID" value="CAH0719172.1"/>
    <property type="molecule type" value="Genomic_DNA"/>
</dbReference>
<evidence type="ECO:0000259" key="13">
    <source>
        <dbReference type="Pfam" id="PF13718"/>
    </source>
</evidence>
<dbReference type="Pfam" id="PF08351">
    <property type="entry name" value="TmcA_N"/>
    <property type="match status" value="1"/>
</dbReference>
<evidence type="ECO:0000256" key="8">
    <source>
        <dbReference type="ARBA" id="ARBA00023315"/>
    </source>
</evidence>
<dbReference type="GO" id="GO:1904812">
    <property type="term" value="P:rRNA acetylation involved in maturation of SSU-rRNA"/>
    <property type="evidence" value="ECO:0007669"/>
    <property type="project" value="InterPro"/>
</dbReference>
<evidence type="ECO:0000256" key="10">
    <source>
        <dbReference type="SAM" id="MobiDB-lite"/>
    </source>
</evidence>
<dbReference type="InterPro" id="IPR033688">
    <property type="entry name" value="NAT10"/>
</dbReference>
<dbReference type="GO" id="GO:0005730">
    <property type="term" value="C:nucleolus"/>
    <property type="evidence" value="ECO:0007669"/>
    <property type="project" value="UniProtKB-SubCell"/>
</dbReference>
<sequence length="988" mass="109491">MVKKKIDNRIRVMIENGVKLGHRTMFLLVGDKSRDQVPILYDMLVKSTVKARPTVLWCYKNKDEAISNHGRKRAKKIAAGKLEVSEESLFDSFRVATTIHGRYYSESHAMLGQTYGVCVLQDFEALTPNLMARTIETVEGGGLIIFLLKTMDSLRQLHSITMDVHSRFKTEAFDKVVNRFNERFLLSLADNPRCLVLDDALNVLPISSKTAQVEPVDAIQEKVNPKLTELVSSLSDTPPAGPLVALCRTYDQATALVALINTLADKQSRPPHCLTAARGRGKSACLGLSIAAAVSLGYVNIYVTSPHPENLITLFEFVLKGLDACLYQEHIDYNIVRSTNPDFKKAIVRINIARNSRQTVQYITPDDHSLLAAADLVLVDEAAAIPLAHVSAAATKAPLALLSSTVSGYEGTGRALSLKLFSQLQSEHNAPPPIKLEEPIRYRTGDPIERWLNSLLCLEAPAPAPGAGAPPPTSCELFRVNRDALFCYHKAAEAFLHRLVAIYVASHYKNSPNDIQLLADAPAHCLFVLLAPTPPRAASMPEVLCVVQMCFEGNMSDKSVKDSLGRGRKAAGDLIPWNICEQFGDKDFPKLSGARVVRIATHPSYQRMGYGKRALQQLAAYYSGDIPCLEEAMSEDEDGRTDGRDESLHTENIVPRAKPPTLLRRLTEVRAEHLDYLGTSFGLTEELLKFWKSQKYMPVYLSQKANELTNEHSCIMLRSLRAAGGGWLRAYHADFRLRLSRLLARAFRRLPAALALSALSAPAGDVQLERPVLTKQLIQQYLSGHDLARIEAYCRQQADYRLITDLLAPIANIVFHTKVSIKLDAIQQVIFIAMGFQMKDVDDIASELGLPGSQILAKFYEACKKINSALNSVLEVTVAKEMGIEDKTADMKGDGPVKQSLNEELSKAAKELEKKQRKELSRLMGEDLAQYRIKGSDLDWGQALAGDGKQLVSVKSGEKRLGDDNKEIEDLIEAHSNKKKKKKKHVRN</sequence>
<evidence type="ECO:0000259" key="11">
    <source>
        <dbReference type="Pfam" id="PF05127"/>
    </source>
</evidence>
<keyword evidence="6" id="KW-0067">ATP-binding</keyword>
<keyword evidence="5" id="KW-0547">Nucleotide-binding</keyword>
<protein>
    <recommendedName>
        <fullName evidence="9">RNA cytidine acetyltransferase</fullName>
    </recommendedName>
</protein>
<feature type="domain" description="TcmA/NAT10 helicase" evidence="11">
    <location>
        <begin position="273"/>
        <end position="459"/>
    </location>
</feature>